<reference evidence="4" key="1">
    <citation type="journal article" date="2019" name="Int. J. Syst. Evol. Microbiol.">
        <title>The Global Catalogue of Microorganisms (GCM) 10K type strain sequencing project: providing services to taxonomists for standard genome sequencing and annotation.</title>
        <authorList>
            <consortium name="The Broad Institute Genomics Platform"/>
            <consortium name="The Broad Institute Genome Sequencing Center for Infectious Disease"/>
            <person name="Wu L."/>
            <person name="Ma J."/>
        </authorList>
    </citation>
    <scope>NUCLEOTIDE SEQUENCE [LARGE SCALE GENOMIC DNA]</scope>
    <source>
        <strain evidence="4">JCM 17017</strain>
    </source>
</reference>
<evidence type="ECO:0000313" key="4">
    <source>
        <dbReference type="Proteomes" id="UP001501624"/>
    </source>
</evidence>
<sequence>MNTAAKLSAYGAALVLVAGGAWATGTAVGPFAGQTASGAATGTPGGEDAGHGDAHSGTVAETAQTDQPGGLASSRGGYTLTPTTTTLAQGRNQTFSFTVTGPDGTPVTAYDVEHEKRMHLIVVRRDTSGFQHVHPELGADGTWTVPLDLPVGGSYRAYADFKPTAAEATTLGVDLTVPGDFRPVAYQPARETVVDGYQVRLDGDLSPGRSSKVTLTVSKDGRPVTDLQPYLGAYGHLVALRGGDLAYLHVHPEGAPGDGKTPSGPSVTFFAEVPSAGTYRLFLDFQHGGTVRTAEFTIPTAGTPAPIQPQAPAAGEGHGGH</sequence>
<feature type="region of interest" description="Disordered" evidence="1">
    <location>
        <begin position="38"/>
        <end position="81"/>
    </location>
</feature>
<dbReference type="Proteomes" id="UP001501624">
    <property type="component" value="Unassembled WGS sequence"/>
</dbReference>
<feature type="compositionally biased region" description="Low complexity" evidence="1">
    <location>
        <begin position="301"/>
        <end position="315"/>
    </location>
</feature>
<proteinExistence type="predicted"/>
<dbReference type="RefSeq" id="WP_237337621.1">
    <property type="nucleotide sequence ID" value="NZ_BAABCM010000019.1"/>
</dbReference>
<gene>
    <name evidence="3" type="ORF">GCM10022380_80730</name>
</gene>
<feature type="signal peptide" evidence="2">
    <location>
        <begin position="1"/>
        <end position="23"/>
    </location>
</feature>
<accession>A0ABP7JPE0</accession>
<evidence type="ECO:0000313" key="3">
    <source>
        <dbReference type="EMBL" id="GAA3850458.1"/>
    </source>
</evidence>
<evidence type="ECO:0000256" key="2">
    <source>
        <dbReference type="SAM" id="SignalP"/>
    </source>
</evidence>
<evidence type="ECO:0008006" key="5">
    <source>
        <dbReference type="Google" id="ProtNLM"/>
    </source>
</evidence>
<protein>
    <recommendedName>
        <fullName evidence="5">Secreted protein</fullName>
    </recommendedName>
</protein>
<comment type="caution">
    <text evidence="3">The sequence shown here is derived from an EMBL/GenBank/DDBJ whole genome shotgun (WGS) entry which is preliminary data.</text>
</comment>
<name>A0ABP7JPE0_9PSEU</name>
<feature type="region of interest" description="Disordered" evidence="1">
    <location>
        <begin position="301"/>
        <end position="321"/>
    </location>
</feature>
<evidence type="ECO:0000256" key="1">
    <source>
        <dbReference type="SAM" id="MobiDB-lite"/>
    </source>
</evidence>
<keyword evidence="4" id="KW-1185">Reference proteome</keyword>
<keyword evidence="2" id="KW-0732">Signal</keyword>
<organism evidence="3 4">
    <name type="scientific">Amycolatopsis tucumanensis</name>
    <dbReference type="NCBI Taxonomy" id="401106"/>
    <lineage>
        <taxon>Bacteria</taxon>
        <taxon>Bacillati</taxon>
        <taxon>Actinomycetota</taxon>
        <taxon>Actinomycetes</taxon>
        <taxon>Pseudonocardiales</taxon>
        <taxon>Pseudonocardiaceae</taxon>
        <taxon>Amycolatopsis</taxon>
    </lineage>
</organism>
<feature type="chain" id="PRO_5047519519" description="Secreted protein" evidence="2">
    <location>
        <begin position="24"/>
        <end position="321"/>
    </location>
</feature>
<dbReference type="EMBL" id="BAABCM010000019">
    <property type="protein sequence ID" value="GAA3850458.1"/>
    <property type="molecule type" value="Genomic_DNA"/>
</dbReference>